<proteinExistence type="inferred from homology"/>
<evidence type="ECO:0000313" key="8">
    <source>
        <dbReference type="Proteomes" id="UP000199012"/>
    </source>
</evidence>
<feature type="domain" description="Solute-binding protein family 3/N-terminal" evidence="5">
    <location>
        <begin position="75"/>
        <end position="295"/>
    </location>
</feature>
<dbReference type="GO" id="GO:0015276">
    <property type="term" value="F:ligand-gated monoatomic ion channel activity"/>
    <property type="evidence" value="ECO:0007669"/>
    <property type="project" value="InterPro"/>
</dbReference>
<evidence type="ECO:0000256" key="4">
    <source>
        <dbReference type="RuleBase" id="RU003744"/>
    </source>
</evidence>
<evidence type="ECO:0000256" key="3">
    <source>
        <dbReference type="ARBA" id="ARBA00022729"/>
    </source>
</evidence>
<evidence type="ECO:0000256" key="1">
    <source>
        <dbReference type="ARBA" id="ARBA00004196"/>
    </source>
</evidence>
<evidence type="ECO:0000259" key="5">
    <source>
        <dbReference type="SMART" id="SM00062"/>
    </source>
</evidence>
<dbReference type="GO" id="GO:0030313">
    <property type="term" value="C:cell envelope"/>
    <property type="evidence" value="ECO:0007669"/>
    <property type="project" value="UniProtKB-SubCell"/>
</dbReference>
<accession>A0A1I1AE84</accession>
<feature type="domain" description="Ionotropic glutamate receptor C-terminal" evidence="6">
    <location>
        <begin position="75"/>
        <end position="294"/>
    </location>
</feature>
<dbReference type="STRING" id="988821.SAMN05421867_11766"/>
<dbReference type="GO" id="GO:0016020">
    <property type="term" value="C:membrane"/>
    <property type="evidence" value="ECO:0007669"/>
    <property type="project" value="InterPro"/>
</dbReference>
<evidence type="ECO:0000256" key="2">
    <source>
        <dbReference type="ARBA" id="ARBA00010333"/>
    </source>
</evidence>
<evidence type="ECO:0000313" key="7">
    <source>
        <dbReference type="EMBL" id="SFB36304.1"/>
    </source>
</evidence>
<dbReference type="Gene3D" id="3.40.190.10">
    <property type="entry name" value="Periplasmic binding protein-like II"/>
    <property type="match status" value="2"/>
</dbReference>
<dbReference type="Pfam" id="PF00497">
    <property type="entry name" value="SBP_bac_3"/>
    <property type="match status" value="1"/>
</dbReference>
<dbReference type="AlphaFoldDB" id="A0A1I1AE84"/>
<dbReference type="InterPro" id="IPR018313">
    <property type="entry name" value="SBP_3_CS"/>
</dbReference>
<keyword evidence="3" id="KW-0732">Signal</keyword>
<gene>
    <name evidence="7" type="ORF">SAMN05421867_11766</name>
</gene>
<dbReference type="CDD" id="cd13711">
    <property type="entry name" value="PBP2_Ngo0372_TcyA"/>
    <property type="match status" value="1"/>
</dbReference>
<dbReference type="SMART" id="SM00062">
    <property type="entry name" value="PBPb"/>
    <property type="match status" value="1"/>
</dbReference>
<dbReference type="InterPro" id="IPR001638">
    <property type="entry name" value="Solute-binding_3/MltF_N"/>
</dbReference>
<dbReference type="PANTHER" id="PTHR35936">
    <property type="entry name" value="MEMBRANE-BOUND LYTIC MUREIN TRANSGLYCOSYLASE F"/>
    <property type="match status" value="1"/>
</dbReference>
<dbReference type="SUPFAM" id="SSF53850">
    <property type="entry name" value="Periplasmic binding protein-like II"/>
    <property type="match status" value="1"/>
</dbReference>
<dbReference type="SMART" id="SM00079">
    <property type="entry name" value="PBPe"/>
    <property type="match status" value="1"/>
</dbReference>
<dbReference type="InterPro" id="IPR001320">
    <property type="entry name" value="Iontro_rcpt_C"/>
</dbReference>
<dbReference type="EMBL" id="FOKA01000017">
    <property type="protein sequence ID" value="SFB36304.1"/>
    <property type="molecule type" value="Genomic_DNA"/>
</dbReference>
<dbReference type="PANTHER" id="PTHR35936:SF34">
    <property type="entry name" value="ABC TRANSPORTER EXTRACELLULAR-BINDING PROTEIN YCKB-RELATED"/>
    <property type="match status" value="1"/>
</dbReference>
<sequence>MRTPVAGGVAVWSHERVLRPRSPRVLTLPALAAVVGLLAACSSGGDAGAPASAVASAGSSGGSDTSLQDVQDAGELVVATEGTYRPFSYHEEGSGDLTGFDVEVARAVGEQLGVEVRFEETQWDAIFAGLDAGRFDAIANQVSITAEREDAYTFSEPYTYSRGVVVVRADDDSISSFEDLAGKTTAQSLTSNWYTLAQESGAQIEAVEGWAQSVALVEQGRVDATINDELTWLDYANTDDASGLKVAAETEDQSRSAMAFRRGSDALAGAVDEALTALAADGALAEISAEYFGDDVTQP</sequence>
<protein>
    <submittedName>
        <fullName evidence="7">Cystine transport system substrate-binding protein</fullName>
    </submittedName>
</protein>
<comment type="similarity">
    <text evidence="2 4">Belongs to the bacterial solute-binding protein 3 family.</text>
</comment>
<reference evidence="7 8" key="1">
    <citation type="submission" date="2016-10" db="EMBL/GenBank/DDBJ databases">
        <authorList>
            <person name="de Groot N.N."/>
        </authorList>
    </citation>
    <scope>NUCLEOTIDE SEQUENCE [LARGE SCALE GENOMIC DNA]</scope>
    <source>
        <strain evidence="7 8">CGMCC 4.6945</strain>
    </source>
</reference>
<dbReference type="Proteomes" id="UP000199012">
    <property type="component" value="Unassembled WGS sequence"/>
</dbReference>
<comment type="subcellular location">
    <subcellularLocation>
        <location evidence="1">Cell envelope</location>
    </subcellularLocation>
</comment>
<dbReference type="PROSITE" id="PS01039">
    <property type="entry name" value="SBP_BACTERIAL_3"/>
    <property type="match status" value="1"/>
</dbReference>
<name>A0A1I1AE84_9CELL</name>
<organism evidence="7 8">
    <name type="scientific">Cellulomonas marina</name>
    <dbReference type="NCBI Taxonomy" id="988821"/>
    <lineage>
        <taxon>Bacteria</taxon>
        <taxon>Bacillati</taxon>
        <taxon>Actinomycetota</taxon>
        <taxon>Actinomycetes</taxon>
        <taxon>Micrococcales</taxon>
        <taxon>Cellulomonadaceae</taxon>
        <taxon>Cellulomonas</taxon>
    </lineage>
</organism>
<evidence type="ECO:0000259" key="6">
    <source>
        <dbReference type="SMART" id="SM00079"/>
    </source>
</evidence>
<keyword evidence="8" id="KW-1185">Reference proteome</keyword>